<organism evidence="2">
    <name type="scientific">Pseudomonas putida</name>
    <name type="common">Arthrobacter siderocapsulatus</name>
    <dbReference type="NCBI Taxonomy" id="303"/>
    <lineage>
        <taxon>Bacteria</taxon>
        <taxon>Pseudomonadati</taxon>
        <taxon>Pseudomonadota</taxon>
        <taxon>Gammaproteobacteria</taxon>
        <taxon>Pseudomonadales</taxon>
        <taxon>Pseudomonadaceae</taxon>
        <taxon>Pseudomonas</taxon>
    </lineage>
</organism>
<dbReference type="EMBL" id="MN310372">
    <property type="protein sequence ID" value="QFX76600.1"/>
    <property type="molecule type" value="Genomic_DNA"/>
</dbReference>
<reference evidence="2" key="1">
    <citation type="submission" date="2019-08" db="EMBL/GenBank/DDBJ databases">
        <authorList>
            <person name="Zhou D."/>
            <person name="Chen F."/>
        </authorList>
    </citation>
    <scope>NUCLEOTIDE SEQUENCE</scope>
    <source>
        <strain evidence="2">150716811</strain>
        <plasmid evidence="2">p716811-VIM</plasmid>
    </source>
</reference>
<dbReference type="AlphaFoldDB" id="A0A6B7PWD3"/>
<feature type="region of interest" description="Disordered" evidence="1">
    <location>
        <begin position="1"/>
        <end position="41"/>
    </location>
</feature>
<accession>A0A6B7PWD3</accession>
<protein>
    <submittedName>
        <fullName evidence="2">Uncharacterized protein</fullName>
    </submittedName>
</protein>
<proteinExistence type="predicted"/>
<evidence type="ECO:0000313" key="2">
    <source>
        <dbReference type="EMBL" id="QFX76600.1"/>
    </source>
</evidence>
<evidence type="ECO:0000256" key="1">
    <source>
        <dbReference type="SAM" id="MobiDB-lite"/>
    </source>
</evidence>
<sequence>MLPAVAKSANPRQQNDRQHNEMPMQQQHDRNPKLAMAQLNS</sequence>
<geneLocation type="plasmid" evidence="2">
    <name>p716811-VIM</name>
</geneLocation>
<keyword evidence="2" id="KW-0614">Plasmid</keyword>
<name>A0A6B7PWD3_PSEPU</name>